<dbReference type="EMBL" id="JAUEPO010000002">
    <property type="protein sequence ID" value="KAK3332395.1"/>
    <property type="molecule type" value="Genomic_DNA"/>
</dbReference>
<accession>A0AAE0IWT4</accession>
<sequence length="280" mass="30703">MIPAIFQRLRTHRRSSVAVSGSHYSEQAPPLPYRPVTAIISTLAVMKKSDHQQEPPPLIKSPTLFQRLYTLILLHTTTQLLLKTMAKLTALLASLLGLSALTTATPLESRACTSTVLAPYDIITYDLSQPNVPGWSTAPAFEAARSYDGNGYKQLLRFTPPLEGSCAWVMSLPTARLANEVWQGKPSAGPVLLSFYGVPIGAYTPGTKLSQLQIKPGPFGVNAIQPGSQTIHAEPCKQIGGEVFIQIPDWITEQMWVYWRQDINPANVTNSLGIYMQVNC</sequence>
<dbReference type="AlphaFoldDB" id="A0AAE0IWT4"/>
<evidence type="ECO:0000313" key="1">
    <source>
        <dbReference type="EMBL" id="KAK3332395.1"/>
    </source>
</evidence>
<keyword evidence="2" id="KW-1185">Reference proteome</keyword>
<dbReference type="Proteomes" id="UP001286456">
    <property type="component" value="Unassembled WGS sequence"/>
</dbReference>
<comment type="caution">
    <text evidence="1">The sequence shown here is derived from an EMBL/GenBank/DDBJ whole genome shotgun (WGS) entry which is preliminary data.</text>
</comment>
<reference evidence="1" key="1">
    <citation type="journal article" date="2023" name="Mol. Phylogenet. Evol.">
        <title>Genome-scale phylogeny and comparative genomics of the fungal order Sordariales.</title>
        <authorList>
            <person name="Hensen N."/>
            <person name="Bonometti L."/>
            <person name="Westerberg I."/>
            <person name="Brannstrom I.O."/>
            <person name="Guillou S."/>
            <person name="Cros-Aarteil S."/>
            <person name="Calhoun S."/>
            <person name="Haridas S."/>
            <person name="Kuo A."/>
            <person name="Mondo S."/>
            <person name="Pangilinan J."/>
            <person name="Riley R."/>
            <person name="LaButti K."/>
            <person name="Andreopoulos B."/>
            <person name="Lipzen A."/>
            <person name="Chen C."/>
            <person name="Yan M."/>
            <person name="Daum C."/>
            <person name="Ng V."/>
            <person name="Clum A."/>
            <person name="Steindorff A."/>
            <person name="Ohm R.A."/>
            <person name="Martin F."/>
            <person name="Silar P."/>
            <person name="Natvig D.O."/>
            <person name="Lalanne C."/>
            <person name="Gautier V."/>
            <person name="Ament-Velasquez S.L."/>
            <person name="Kruys A."/>
            <person name="Hutchinson M.I."/>
            <person name="Powell A.J."/>
            <person name="Barry K."/>
            <person name="Miller A.N."/>
            <person name="Grigoriev I.V."/>
            <person name="Debuchy R."/>
            <person name="Gladieux P."/>
            <person name="Hiltunen Thoren M."/>
            <person name="Johannesson H."/>
        </authorList>
    </citation>
    <scope>NUCLEOTIDE SEQUENCE</scope>
    <source>
        <strain evidence="1">SMH4131-1</strain>
    </source>
</reference>
<protein>
    <recommendedName>
        <fullName evidence="3">Ubiquitin 3 binding protein But2 C-terminal domain-containing protein</fullName>
    </recommendedName>
</protein>
<proteinExistence type="predicted"/>
<evidence type="ECO:0008006" key="3">
    <source>
        <dbReference type="Google" id="ProtNLM"/>
    </source>
</evidence>
<reference evidence="1" key="2">
    <citation type="submission" date="2023-06" db="EMBL/GenBank/DDBJ databases">
        <authorList>
            <consortium name="Lawrence Berkeley National Laboratory"/>
            <person name="Haridas S."/>
            <person name="Hensen N."/>
            <person name="Bonometti L."/>
            <person name="Westerberg I."/>
            <person name="Brannstrom I.O."/>
            <person name="Guillou S."/>
            <person name="Cros-Aarteil S."/>
            <person name="Calhoun S."/>
            <person name="Kuo A."/>
            <person name="Mondo S."/>
            <person name="Pangilinan J."/>
            <person name="Riley R."/>
            <person name="Labutti K."/>
            <person name="Andreopoulos B."/>
            <person name="Lipzen A."/>
            <person name="Chen C."/>
            <person name="Yanf M."/>
            <person name="Daum C."/>
            <person name="Ng V."/>
            <person name="Clum A."/>
            <person name="Steindorff A."/>
            <person name="Ohm R."/>
            <person name="Martin F."/>
            <person name="Silar P."/>
            <person name="Natvig D."/>
            <person name="Lalanne C."/>
            <person name="Gautier V."/>
            <person name="Ament-Velasquez S.L."/>
            <person name="Kruys A."/>
            <person name="Hutchinson M.I."/>
            <person name="Powell A.J."/>
            <person name="Barry K."/>
            <person name="Miller A.N."/>
            <person name="Grigoriev I.V."/>
            <person name="Debuchy R."/>
            <person name="Gladieux P."/>
            <person name="Thoren M.H."/>
            <person name="Johannesson H."/>
        </authorList>
    </citation>
    <scope>NUCLEOTIDE SEQUENCE</scope>
    <source>
        <strain evidence="1">SMH4131-1</strain>
    </source>
</reference>
<gene>
    <name evidence="1" type="ORF">B0T19DRAFT_415531</name>
</gene>
<evidence type="ECO:0000313" key="2">
    <source>
        <dbReference type="Proteomes" id="UP001286456"/>
    </source>
</evidence>
<name>A0AAE0IWT4_9PEZI</name>
<organism evidence="1 2">
    <name type="scientific">Cercophora scortea</name>
    <dbReference type="NCBI Taxonomy" id="314031"/>
    <lineage>
        <taxon>Eukaryota</taxon>
        <taxon>Fungi</taxon>
        <taxon>Dikarya</taxon>
        <taxon>Ascomycota</taxon>
        <taxon>Pezizomycotina</taxon>
        <taxon>Sordariomycetes</taxon>
        <taxon>Sordariomycetidae</taxon>
        <taxon>Sordariales</taxon>
        <taxon>Lasiosphaeriaceae</taxon>
        <taxon>Cercophora</taxon>
    </lineage>
</organism>